<gene>
    <name evidence="9" type="primary">NKAIN3</name>
</gene>
<keyword evidence="4 7" id="KW-0812">Transmembrane</keyword>
<keyword evidence="6 7" id="KW-0472">Membrane</keyword>
<accession>A0A8C2TJU6</accession>
<dbReference type="GO" id="GO:0002028">
    <property type="term" value="P:regulation of sodium ion transport"/>
    <property type="evidence" value="ECO:0007669"/>
    <property type="project" value="UniProtKB-UniRule"/>
</dbReference>
<evidence type="ECO:0000256" key="8">
    <source>
        <dbReference type="SAM" id="MobiDB-lite"/>
    </source>
</evidence>
<protein>
    <recommendedName>
        <fullName evidence="7">Sodium/potassium-transporting ATPase subunit beta-1-interacting protein</fullName>
        <shortName evidence="7">Na(+)/K(+)-transporting ATPase subunit beta-1-interacting protein</shortName>
    </recommendedName>
</protein>
<feature type="region of interest" description="Disordered" evidence="8">
    <location>
        <begin position="54"/>
        <end position="179"/>
    </location>
</feature>
<comment type="subcellular location">
    <subcellularLocation>
        <location evidence="1 7">Cell membrane</location>
        <topology evidence="1 7">Multi-pass membrane protein</topology>
    </subcellularLocation>
</comment>
<reference evidence="9" key="1">
    <citation type="submission" date="2015-11" db="EMBL/GenBank/DDBJ databases">
        <authorList>
            <consortium name="International Coturnix japonica Genome Analysis Consortium"/>
            <person name="Warren W."/>
            <person name="Burt D.W."/>
            <person name="Antin P.B."/>
            <person name="Lanford R."/>
            <person name="Gros J."/>
            <person name="Wilson R.K."/>
        </authorList>
    </citation>
    <scope>NUCLEOTIDE SEQUENCE [LARGE SCALE GENOMIC DNA]</scope>
</reference>
<evidence type="ECO:0000313" key="10">
    <source>
        <dbReference type="Proteomes" id="UP000694412"/>
    </source>
</evidence>
<dbReference type="Proteomes" id="UP000694412">
    <property type="component" value="Chromosome 2"/>
</dbReference>
<name>A0A8C2TJU6_COTJA</name>
<keyword evidence="5 7" id="KW-1133">Transmembrane helix</keyword>
<feature type="compositionally biased region" description="Basic and acidic residues" evidence="8">
    <location>
        <begin position="164"/>
        <end position="179"/>
    </location>
</feature>
<dbReference type="GO" id="GO:0005886">
    <property type="term" value="C:plasma membrane"/>
    <property type="evidence" value="ECO:0007669"/>
    <property type="project" value="UniProtKB-SubCell"/>
</dbReference>
<keyword evidence="3 7" id="KW-1003">Cell membrane</keyword>
<keyword evidence="10" id="KW-1185">Reference proteome</keyword>
<evidence type="ECO:0000256" key="7">
    <source>
        <dbReference type="RuleBase" id="RU368041"/>
    </source>
</evidence>
<feature type="transmembrane region" description="Helical" evidence="7">
    <location>
        <begin position="245"/>
        <end position="269"/>
    </location>
</feature>
<feature type="transmembrane region" description="Helical" evidence="7">
    <location>
        <begin position="217"/>
        <end position="238"/>
    </location>
</feature>
<dbReference type="Ensembl" id="ENSCJPT00005019698.1">
    <property type="protein sequence ID" value="ENSCJPP00005013746.1"/>
    <property type="gene ID" value="ENSCJPG00005011554.1"/>
</dbReference>
<evidence type="ECO:0000256" key="3">
    <source>
        <dbReference type="ARBA" id="ARBA00022475"/>
    </source>
</evidence>
<dbReference type="PANTHER" id="PTHR13084">
    <property type="entry name" value="T-CELL LYMPHOMA BREAKPOINT-ASSOCIATED TARGET 1-RELATED"/>
    <property type="match status" value="1"/>
</dbReference>
<dbReference type="AlphaFoldDB" id="A0A8C2TJU6"/>
<feature type="compositionally biased region" description="Basic and acidic residues" evidence="8">
    <location>
        <begin position="133"/>
        <end position="152"/>
    </location>
</feature>
<reference evidence="9" key="2">
    <citation type="submission" date="2025-08" db="UniProtKB">
        <authorList>
            <consortium name="Ensembl"/>
        </authorList>
    </citation>
    <scope>IDENTIFICATION</scope>
</reference>
<dbReference type="PANTHER" id="PTHR13084:SF2">
    <property type="entry name" value="SODIUM_POTASSIUM-TRANSPORTING ATPASE SUBUNIT BETA-1-INTERACTING PROTEIN 3"/>
    <property type="match status" value="1"/>
</dbReference>
<evidence type="ECO:0000313" key="9">
    <source>
        <dbReference type="Ensembl" id="ENSCJPP00005013746.1"/>
    </source>
</evidence>
<feature type="transmembrane region" description="Helical" evidence="7">
    <location>
        <begin position="334"/>
        <end position="354"/>
    </location>
</feature>
<dbReference type="InterPro" id="IPR008516">
    <property type="entry name" value="Na/K-Atpase_Interacting"/>
</dbReference>
<evidence type="ECO:0000256" key="6">
    <source>
        <dbReference type="ARBA" id="ARBA00023136"/>
    </source>
</evidence>
<evidence type="ECO:0000256" key="4">
    <source>
        <dbReference type="ARBA" id="ARBA00022692"/>
    </source>
</evidence>
<reference evidence="9" key="3">
    <citation type="submission" date="2025-09" db="UniProtKB">
        <authorList>
            <consortium name="Ensembl"/>
        </authorList>
    </citation>
    <scope>IDENTIFICATION</scope>
</reference>
<evidence type="ECO:0000256" key="2">
    <source>
        <dbReference type="ARBA" id="ARBA00006364"/>
    </source>
</evidence>
<proteinExistence type="inferred from homology"/>
<evidence type="ECO:0000256" key="1">
    <source>
        <dbReference type="ARBA" id="ARBA00004651"/>
    </source>
</evidence>
<evidence type="ECO:0000256" key="5">
    <source>
        <dbReference type="ARBA" id="ARBA00022989"/>
    </source>
</evidence>
<dbReference type="GeneTree" id="ENSGT00940000161484"/>
<comment type="similarity">
    <text evidence="2 7">Belongs to the NKAIN family.</text>
</comment>
<dbReference type="Pfam" id="PF05640">
    <property type="entry name" value="NKAIN"/>
    <property type="match status" value="1"/>
</dbReference>
<organism evidence="9 10">
    <name type="scientific">Coturnix japonica</name>
    <name type="common">Japanese quail</name>
    <name type="synonym">Coturnix coturnix japonica</name>
    <dbReference type="NCBI Taxonomy" id="93934"/>
    <lineage>
        <taxon>Eukaryota</taxon>
        <taxon>Metazoa</taxon>
        <taxon>Chordata</taxon>
        <taxon>Craniata</taxon>
        <taxon>Vertebrata</taxon>
        <taxon>Euteleostomi</taxon>
        <taxon>Archelosauria</taxon>
        <taxon>Archosauria</taxon>
        <taxon>Dinosauria</taxon>
        <taxon>Saurischia</taxon>
        <taxon>Theropoda</taxon>
        <taxon>Coelurosauria</taxon>
        <taxon>Aves</taxon>
        <taxon>Neognathae</taxon>
        <taxon>Galloanserae</taxon>
        <taxon>Galliformes</taxon>
        <taxon>Phasianidae</taxon>
        <taxon>Perdicinae</taxon>
        <taxon>Coturnix</taxon>
    </lineage>
</organism>
<sequence length="392" mass="43302">MALSSFGCRTDGRLVVGRLVVGQTPPRLLPARLSRPSPMNFLRVPRNKRPAAALLGHPSRVPSPLVSAGRPEGGAAHSFHSPLPSYSSPALRRSPSPQHAPPGPPRSAHAHPRPLPQIRAESPPSVCAPRGRCPSDKGGGEAEAGGRRRGGEWDASAPSGCGEPPHRPAARREAEEQPRRSATMGCCTGRCTLIFLCSLQLLAALERQIFDFLGFQWAPILGNFLQIIVVILGLFGTIQFRPRYIVVYTVWTALWVTWNVFIICFYLEVGGLSKETDLMTFNISMHRSWWREHGPGCIRRVVRPSTPGILDDYSYVSVTGCIIDFQYLEVIHSAIQILLSLIGFVYACYVISIFMEEEDSFDFIGGIDTYSYRQPPQEHVELKPVKPVGRTK</sequence>